<protein>
    <submittedName>
        <fullName evidence="1">DUF692 domain-containing protein</fullName>
    </submittedName>
</protein>
<dbReference type="Proteomes" id="UP001139410">
    <property type="component" value="Unassembled WGS sequence"/>
</dbReference>
<proteinExistence type="predicted"/>
<dbReference type="AlphaFoldDB" id="A0A9X1TZ26"/>
<dbReference type="PANTHER" id="PTHR42194">
    <property type="entry name" value="UPF0276 PROTEIN HI_1600"/>
    <property type="match status" value="1"/>
</dbReference>
<accession>A0A9X1TZ26</accession>
<keyword evidence="2" id="KW-1185">Reference proteome</keyword>
<gene>
    <name evidence="1" type="ORF">LVY65_10155</name>
</gene>
<evidence type="ECO:0000313" key="1">
    <source>
        <dbReference type="EMBL" id="MCF2515422.1"/>
    </source>
</evidence>
<dbReference type="InterPro" id="IPR007801">
    <property type="entry name" value="MbnB/TglH/ChrH"/>
</dbReference>
<name>A0A9X1TZ26_9SPHN</name>
<dbReference type="Gene3D" id="3.20.20.150">
    <property type="entry name" value="Divalent-metal-dependent TIM barrel enzymes"/>
    <property type="match status" value="1"/>
</dbReference>
<comment type="caution">
    <text evidence="1">The sequence shown here is derived from an EMBL/GenBank/DDBJ whole genome shotgun (WGS) entry which is preliminary data.</text>
</comment>
<reference evidence="1" key="1">
    <citation type="submission" date="2022-01" db="EMBL/GenBank/DDBJ databases">
        <authorList>
            <person name="Jo J.-H."/>
            <person name="Im W.-T."/>
        </authorList>
    </citation>
    <scope>NUCLEOTIDE SEQUENCE</scope>
    <source>
        <strain evidence="1">G124</strain>
    </source>
</reference>
<dbReference type="Pfam" id="PF05114">
    <property type="entry name" value="MbnB_TglH_ChrH"/>
    <property type="match status" value="1"/>
</dbReference>
<sequence length="280" mass="31013">MTPTAGLGFKPVHYEQALACPAAGLWFEIHAENYMVDGGPRLAMLEALRASFPLSVHGVGLSLAGTARPDGEHLSKLKRLVDRFQPFLLSEHLAWSRHEEVSFPDLLPFPRTNEALETIGRNIDITQSALGRQILIENPSLYMQLEGHEWPESLFLAELVRRTGCGLLIDVNNVFVSANNLGFNPVSYLDALPRAEISEIHLAGHSEDPLLGGSLLIDSHDTPVSAEVWKLYDWLLAHRGTDRPPTLIERDDNIPEFDTLLIERDKAAAMMAGQREVANA</sequence>
<organism evidence="1 2">
    <name type="scientific">Sphingomonas cremea</name>
    <dbReference type="NCBI Taxonomy" id="2904799"/>
    <lineage>
        <taxon>Bacteria</taxon>
        <taxon>Pseudomonadati</taxon>
        <taxon>Pseudomonadota</taxon>
        <taxon>Alphaproteobacteria</taxon>
        <taxon>Sphingomonadales</taxon>
        <taxon>Sphingomonadaceae</taxon>
        <taxon>Sphingomonas</taxon>
    </lineage>
</organism>
<dbReference type="RefSeq" id="WP_235068006.1">
    <property type="nucleotide sequence ID" value="NZ_JAKFGM010000003.1"/>
</dbReference>
<dbReference type="EMBL" id="JAKFGM010000003">
    <property type="protein sequence ID" value="MCF2515422.1"/>
    <property type="molecule type" value="Genomic_DNA"/>
</dbReference>
<dbReference type="PANTHER" id="PTHR42194:SF1">
    <property type="entry name" value="UPF0276 PROTEIN HI_1600"/>
    <property type="match status" value="1"/>
</dbReference>
<dbReference type="NCBIfam" id="NF003818">
    <property type="entry name" value="PRK05409.1"/>
    <property type="match status" value="1"/>
</dbReference>
<evidence type="ECO:0000313" key="2">
    <source>
        <dbReference type="Proteomes" id="UP001139410"/>
    </source>
</evidence>